<dbReference type="EMBL" id="KE356560">
    <property type="protein sequence ID" value="ERG93402.1"/>
    <property type="molecule type" value="Genomic_DNA"/>
</dbReference>
<dbReference type="AlphaFoldDB" id="U1PIE0"/>
<feature type="domain" description="DUF7124" evidence="2">
    <location>
        <begin position="36"/>
        <end position="146"/>
    </location>
</feature>
<proteinExistence type="predicted"/>
<evidence type="ECO:0000313" key="3">
    <source>
        <dbReference type="EMBL" id="ERG93402.1"/>
    </source>
</evidence>
<accession>U1PIE0</accession>
<evidence type="ECO:0000313" key="4">
    <source>
        <dbReference type="Proteomes" id="UP000030649"/>
    </source>
</evidence>
<evidence type="ECO:0000259" key="2">
    <source>
        <dbReference type="Pfam" id="PF23439"/>
    </source>
</evidence>
<dbReference type="Proteomes" id="UP000030649">
    <property type="component" value="Unassembled WGS sequence"/>
</dbReference>
<reference evidence="3 4" key="1">
    <citation type="journal article" date="2013" name="PLoS ONE">
        <title>Assembly-driven community genomics of a hypersaline microbial ecosystem.</title>
        <authorList>
            <person name="Podell S."/>
            <person name="Ugalde J.A."/>
            <person name="Narasingarao P."/>
            <person name="Banfield J.F."/>
            <person name="Heidelberg K.B."/>
            <person name="Allen E.E."/>
        </authorList>
    </citation>
    <scope>NUCLEOTIDE SEQUENCE [LARGE SCALE GENOMIC DNA]</scope>
    <source>
        <strain evidence="4">J07HQW1</strain>
    </source>
</reference>
<protein>
    <recommendedName>
        <fullName evidence="2">DUF7124 domain-containing protein</fullName>
    </recommendedName>
</protein>
<feature type="compositionally biased region" description="Acidic residues" evidence="1">
    <location>
        <begin position="148"/>
        <end position="157"/>
    </location>
</feature>
<gene>
    <name evidence="3" type="ORF">J07HQW1_03464</name>
</gene>
<evidence type="ECO:0000256" key="1">
    <source>
        <dbReference type="SAM" id="MobiDB-lite"/>
    </source>
</evidence>
<feature type="region of interest" description="Disordered" evidence="1">
    <location>
        <begin position="143"/>
        <end position="165"/>
    </location>
</feature>
<dbReference type="Pfam" id="PF23439">
    <property type="entry name" value="DUF7124"/>
    <property type="match status" value="1"/>
</dbReference>
<dbReference type="HOGENOM" id="CLU_150429_0_0_2"/>
<name>U1PIE0_9EURY</name>
<organism evidence="3 4">
    <name type="scientific">Haloquadratum walsbyi J07HQW1</name>
    <dbReference type="NCBI Taxonomy" id="1238424"/>
    <lineage>
        <taxon>Archaea</taxon>
        <taxon>Methanobacteriati</taxon>
        <taxon>Methanobacteriota</taxon>
        <taxon>Stenosarchaea group</taxon>
        <taxon>Halobacteria</taxon>
        <taxon>Halobacteriales</taxon>
        <taxon>Haloferacaceae</taxon>
        <taxon>Haloquadratum</taxon>
    </lineage>
</organism>
<sequence>MINIISDTYPIDKDQLNHSGIRTDGGAPGGNGDADMTLAFELEALRALADPNSVFNDARQWTEYVGVVSEKPTYVVTNFTRKHRVRQDFFSGPRGVEASLENVKQQFETARHVLISDNQTDADVADNVDWEFLPLEDAASAAGWELAETTEADDPFESSERDDWP</sequence>
<dbReference type="InterPro" id="IPR055548">
    <property type="entry name" value="DUF7124"/>
</dbReference>